<keyword evidence="4" id="KW-1185">Reference proteome</keyword>
<comment type="caution">
    <text evidence="3">The sequence shown here is derived from an EMBL/GenBank/DDBJ whole genome shotgun (WGS) entry which is preliminary data.</text>
</comment>
<feature type="region of interest" description="Disordered" evidence="1">
    <location>
        <begin position="328"/>
        <end position="387"/>
    </location>
</feature>
<evidence type="ECO:0000259" key="2">
    <source>
        <dbReference type="Pfam" id="PF20150"/>
    </source>
</evidence>
<dbReference type="Pfam" id="PF20150">
    <property type="entry name" value="2EXR"/>
    <property type="match status" value="1"/>
</dbReference>
<organism evidence="3 4">
    <name type="scientific">Sporothrix epigloea</name>
    <dbReference type="NCBI Taxonomy" id="1892477"/>
    <lineage>
        <taxon>Eukaryota</taxon>
        <taxon>Fungi</taxon>
        <taxon>Dikarya</taxon>
        <taxon>Ascomycota</taxon>
        <taxon>Pezizomycotina</taxon>
        <taxon>Sordariomycetes</taxon>
        <taxon>Sordariomycetidae</taxon>
        <taxon>Ophiostomatales</taxon>
        <taxon>Ophiostomataceae</taxon>
        <taxon>Sporothrix</taxon>
    </lineage>
</organism>
<feature type="region of interest" description="Disordered" evidence="1">
    <location>
        <begin position="39"/>
        <end position="63"/>
    </location>
</feature>
<gene>
    <name evidence="3" type="ORF">SEPCBS57363_006163</name>
</gene>
<proteinExistence type="predicted"/>
<dbReference type="InterPro" id="IPR045518">
    <property type="entry name" value="2EXR"/>
</dbReference>
<evidence type="ECO:0000256" key="1">
    <source>
        <dbReference type="SAM" id="MobiDB-lite"/>
    </source>
</evidence>
<protein>
    <recommendedName>
        <fullName evidence="2">2EXR domain-containing protein</fullName>
    </recommendedName>
</protein>
<feature type="compositionally biased region" description="Pro residues" evidence="1">
    <location>
        <begin position="46"/>
        <end position="58"/>
    </location>
</feature>
<evidence type="ECO:0000313" key="3">
    <source>
        <dbReference type="EMBL" id="CAK7274439.1"/>
    </source>
</evidence>
<dbReference type="PANTHER" id="PTHR35910:SF6">
    <property type="entry name" value="2EXR DOMAIN-CONTAINING PROTEIN"/>
    <property type="match status" value="1"/>
</dbReference>
<name>A0ABP0E2U0_9PEZI</name>
<feature type="compositionally biased region" description="Basic and acidic residues" evidence="1">
    <location>
        <begin position="333"/>
        <end position="347"/>
    </location>
</feature>
<reference evidence="3 4" key="1">
    <citation type="submission" date="2024-01" db="EMBL/GenBank/DDBJ databases">
        <authorList>
            <person name="Allen C."/>
            <person name="Tagirdzhanova G."/>
        </authorList>
    </citation>
    <scope>NUCLEOTIDE SEQUENCE [LARGE SCALE GENOMIC DNA]</scope>
    <source>
        <strain evidence="3 4">CBS 573.63</strain>
    </source>
</reference>
<feature type="compositionally biased region" description="Basic and acidic residues" evidence="1">
    <location>
        <begin position="358"/>
        <end position="374"/>
    </location>
</feature>
<evidence type="ECO:0000313" key="4">
    <source>
        <dbReference type="Proteomes" id="UP001642501"/>
    </source>
</evidence>
<feature type="domain" description="2EXR" evidence="2">
    <location>
        <begin position="11"/>
        <end position="134"/>
    </location>
</feature>
<accession>A0ABP0E2U0</accession>
<sequence>MDQLAAATQTFPYFSLLPTELRLKVWEYNLPPPRIVSVRCGSNTTPSPPSPAASPSPPLAVSTRSLHKDLEPLSPPPAAPLPAPPGWCTSPAPIPVNLHVCHESRVEARRHYALMFGIARRPGHVFFDPTRDVLYFGPRPGFMVAEAQLRTILSLADPGDLARVQRVALSAAVLGDGFLTSRPSSQPSSSLSNTNLAADILHLLRTKLPHLRELIVVPHDTSLEYQTDATFASPALPSMPSSLDQVTSWSPTATATTAAAATVEPTLCSSAACLSDALPATHNTARLARQIQSAMKHVCAAVPGWKPPRWRVLAIRSVPAIPSFHAAQLESANRSESRSKVETKNNHGPETGDSGEEANNKDDEQNGRNLENRNGHPISGGAGSKSPCCRSPSRLRCSLCQPLVVSYRASYQKGCS</sequence>
<dbReference type="EMBL" id="CAWUOM010000167">
    <property type="protein sequence ID" value="CAK7274439.1"/>
    <property type="molecule type" value="Genomic_DNA"/>
</dbReference>
<dbReference type="Proteomes" id="UP001642501">
    <property type="component" value="Unassembled WGS sequence"/>
</dbReference>
<dbReference type="PANTHER" id="PTHR35910">
    <property type="entry name" value="2EXR DOMAIN-CONTAINING PROTEIN"/>
    <property type="match status" value="1"/>
</dbReference>